<dbReference type="PATRIC" id="fig|49338.4.peg.3697"/>
<accession>A0A098B629</accession>
<gene>
    <name evidence="1" type="ORF">DPCES_3440</name>
</gene>
<organism evidence="1">
    <name type="scientific">Desulfitobacterium hafniense</name>
    <name type="common">Desulfitobacterium frappieri</name>
    <dbReference type="NCBI Taxonomy" id="49338"/>
    <lineage>
        <taxon>Bacteria</taxon>
        <taxon>Bacillati</taxon>
        <taxon>Bacillota</taxon>
        <taxon>Clostridia</taxon>
        <taxon>Eubacteriales</taxon>
        <taxon>Desulfitobacteriaceae</taxon>
        <taxon>Desulfitobacterium</taxon>
    </lineage>
</organism>
<dbReference type="AlphaFoldDB" id="A0A098B629"/>
<proteinExistence type="predicted"/>
<sequence length="59" mass="6974">MLTMDQIHNIRSRFFEKGENISQIATELNLDWKTVQKYVDRTDFNLPASRTLSKPKFCP</sequence>
<feature type="non-terminal residue" evidence="1">
    <location>
        <position position="59"/>
    </location>
</feature>
<evidence type="ECO:0000313" key="1">
    <source>
        <dbReference type="EMBL" id="CDX03326.1"/>
    </source>
</evidence>
<dbReference type="EMBL" id="LK996017">
    <property type="protein sequence ID" value="CDX03326.1"/>
    <property type="molecule type" value="Genomic_DNA"/>
</dbReference>
<reference evidence="1" key="1">
    <citation type="submission" date="2014-07" db="EMBL/GenBank/DDBJ databases">
        <authorList>
            <person name="Hornung V.Bastian."/>
        </authorList>
    </citation>
    <scope>NUCLEOTIDE SEQUENCE</scope>
    <source>
        <strain evidence="1">PCE-S</strain>
    </source>
</reference>
<name>A0A098B629_DESHA</name>
<protein>
    <submittedName>
        <fullName evidence="1">Uncharacterized protein</fullName>
    </submittedName>
</protein>